<dbReference type="GO" id="GO:0031045">
    <property type="term" value="C:dense core granule"/>
    <property type="evidence" value="ECO:0007669"/>
    <property type="project" value="TreeGrafter"/>
</dbReference>
<evidence type="ECO:0000313" key="4">
    <source>
        <dbReference type="Proteomes" id="UP000694559"/>
    </source>
</evidence>
<dbReference type="GO" id="GO:0030672">
    <property type="term" value="C:synaptic vesicle membrane"/>
    <property type="evidence" value="ECO:0007669"/>
    <property type="project" value="TreeGrafter"/>
</dbReference>
<keyword evidence="4" id="KW-1185">Reference proteome</keyword>
<dbReference type="InterPro" id="IPR035892">
    <property type="entry name" value="C2_domain_sf"/>
</dbReference>
<organism evidence="3 4">
    <name type="scientific">Naja naja</name>
    <name type="common">Indian cobra</name>
    <dbReference type="NCBI Taxonomy" id="35670"/>
    <lineage>
        <taxon>Eukaryota</taxon>
        <taxon>Metazoa</taxon>
        <taxon>Chordata</taxon>
        <taxon>Craniata</taxon>
        <taxon>Vertebrata</taxon>
        <taxon>Euteleostomi</taxon>
        <taxon>Lepidosauria</taxon>
        <taxon>Squamata</taxon>
        <taxon>Bifurcata</taxon>
        <taxon>Unidentata</taxon>
        <taxon>Episquamata</taxon>
        <taxon>Toxicofera</taxon>
        <taxon>Serpentes</taxon>
        <taxon>Colubroidea</taxon>
        <taxon>Elapidae</taxon>
        <taxon>Elapinae</taxon>
        <taxon>Naja</taxon>
    </lineage>
</organism>
<proteinExistence type="inferred from homology"/>
<dbReference type="GO" id="GO:0005544">
    <property type="term" value="F:calcium-dependent phospholipid binding"/>
    <property type="evidence" value="ECO:0007669"/>
    <property type="project" value="TreeGrafter"/>
</dbReference>
<dbReference type="InterPro" id="IPR000008">
    <property type="entry name" value="C2_dom"/>
</dbReference>
<dbReference type="SMART" id="SM00239">
    <property type="entry name" value="C2"/>
    <property type="match status" value="1"/>
</dbReference>
<evidence type="ECO:0000259" key="2">
    <source>
        <dbReference type="PROSITE" id="PS50004"/>
    </source>
</evidence>
<dbReference type="Ensembl" id="ENSNNAT00000013438.1">
    <property type="protein sequence ID" value="ENSNNAP00000012842.1"/>
    <property type="gene ID" value="ENSNNAG00000008645.1"/>
</dbReference>
<dbReference type="GO" id="GO:0030424">
    <property type="term" value="C:axon"/>
    <property type="evidence" value="ECO:0007669"/>
    <property type="project" value="TreeGrafter"/>
</dbReference>
<dbReference type="GO" id="GO:0030276">
    <property type="term" value="F:clathrin binding"/>
    <property type="evidence" value="ECO:0007669"/>
    <property type="project" value="TreeGrafter"/>
</dbReference>
<dbReference type="AlphaFoldDB" id="A0A8C6XDI3"/>
<dbReference type="SUPFAM" id="SSF49562">
    <property type="entry name" value="C2 domain (Calcium/lipid-binding domain, CaLB)"/>
    <property type="match status" value="1"/>
</dbReference>
<comment type="similarity">
    <text evidence="1">Belongs to the synaptotagmin family.</text>
</comment>
<dbReference type="GO" id="GO:0001786">
    <property type="term" value="F:phosphatidylserine binding"/>
    <property type="evidence" value="ECO:0007669"/>
    <property type="project" value="TreeGrafter"/>
</dbReference>
<dbReference type="PRINTS" id="PR00360">
    <property type="entry name" value="C2DOMAIN"/>
</dbReference>
<dbReference type="GO" id="GO:0005886">
    <property type="term" value="C:plasma membrane"/>
    <property type="evidence" value="ECO:0007669"/>
    <property type="project" value="TreeGrafter"/>
</dbReference>
<dbReference type="PANTHER" id="PTHR10024:SF249">
    <property type="entry name" value="SYNAPTOTAGMIN-8"/>
    <property type="match status" value="1"/>
</dbReference>
<dbReference type="GO" id="GO:0048791">
    <property type="term" value="P:calcium ion-regulated exocytosis of neurotransmitter"/>
    <property type="evidence" value="ECO:0007669"/>
    <property type="project" value="TreeGrafter"/>
</dbReference>
<dbReference type="Pfam" id="PF00168">
    <property type="entry name" value="C2"/>
    <property type="match status" value="1"/>
</dbReference>
<dbReference type="OrthoDB" id="67700at2759"/>
<dbReference type="GO" id="GO:0000149">
    <property type="term" value="F:SNARE binding"/>
    <property type="evidence" value="ECO:0007669"/>
    <property type="project" value="TreeGrafter"/>
</dbReference>
<dbReference type="PANTHER" id="PTHR10024">
    <property type="entry name" value="SYNAPTOTAGMIN"/>
    <property type="match status" value="1"/>
</dbReference>
<name>A0A8C6XDI3_NAJNA</name>
<reference evidence="3" key="2">
    <citation type="submission" date="2025-09" db="UniProtKB">
        <authorList>
            <consortium name="Ensembl"/>
        </authorList>
    </citation>
    <scope>IDENTIFICATION</scope>
</reference>
<dbReference type="Proteomes" id="UP000694559">
    <property type="component" value="Unplaced"/>
</dbReference>
<dbReference type="OMA" id="PTEAKHW"/>
<dbReference type="GeneTree" id="ENSGT00940000160892"/>
<protein>
    <recommendedName>
        <fullName evidence="2">C2 domain-containing protein</fullName>
    </recommendedName>
</protein>
<dbReference type="GO" id="GO:0005509">
    <property type="term" value="F:calcium ion binding"/>
    <property type="evidence" value="ECO:0007669"/>
    <property type="project" value="TreeGrafter"/>
</dbReference>
<accession>A0A8C6XDI3</accession>
<dbReference type="GO" id="GO:0048488">
    <property type="term" value="P:synaptic vesicle endocytosis"/>
    <property type="evidence" value="ECO:0007669"/>
    <property type="project" value="TreeGrafter"/>
</dbReference>
<evidence type="ECO:0000256" key="1">
    <source>
        <dbReference type="ARBA" id="ARBA00006996"/>
    </source>
</evidence>
<dbReference type="Gene3D" id="2.60.40.150">
    <property type="entry name" value="C2 domain"/>
    <property type="match status" value="1"/>
</dbReference>
<feature type="domain" description="C2" evidence="2">
    <location>
        <begin position="1"/>
        <end position="99"/>
    </location>
</feature>
<evidence type="ECO:0000313" key="3">
    <source>
        <dbReference type="Ensembl" id="ENSNNAP00000012842.1"/>
    </source>
</evidence>
<sequence>MDSGGTSDPYVIVFLTSDIRKKYETKVHRKTLNPVYNESFIFQVGCKNVDLVISVWDRDKVTKDDQIGKLFLSCRATGNQLRHWSDMLANPRRPMAQWHSLQPVEDHSSEEDLNHCTGLFIEVLWGWRR</sequence>
<reference evidence="3" key="1">
    <citation type="submission" date="2025-08" db="UniProtKB">
        <authorList>
            <consortium name="Ensembl"/>
        </authorList>
    </citation>
    <scope>IDENTIFICATION</scope>
</reference>
<dbReference type="PROSITE" id="PS50004">
    <property type="entry name" value="C2"/>
    <property type="match status" value="1"/>
</dbReference>